<protein>
    <submittedName>
        <fullName evidence="1">Uncharacterized protein</fullName>
    </submittedName>
</protein>
<organism evidence="1 2">
    <name type="scientific">Rhizobium etli 8C-3</name>
    <dbReference type="NCBI Taxonomy" id="538025"/>
    <lineage>
        <taxon>Bacteria</taxon>
        <taxon>Pseudomonadati</taxon>
        <taxon>Pseudomonadota</taxon>
        <taxon>Alphaproteobacteria</taxon>
        <taxon>Hyphomicrobiales</taxon>
        <taxon>Rhizobiaceae</taxon>
        <taxon>Rhizobium/Agrobacterium group</taxon>
        <taxon>Rhizobium</taxon>
    </lineage>
</organism>
<evidence type="ECO:0000313" key="2">
    <source>
        <dbReference type="Proteomes" id="UP000185109"/>
    </source>
</evidence>
<dbReference type="AlphaFoldDB" id="A0A1L5P2A1"/>
<accession>A0A1L5P2A1</accession>
<proteinExistence type="predicted"/>
<reference evidence="1 2" key="1">
    <citation type="submission" date="2016-09" db="EMBL/GenBank/DDBJ databases">
        <title>The complete genome sequences of Rhizobium gallicum, symbiovars gallicum and phaseoli, symbionts associated to common bean (Phaseolus vulgaris).</title>
        <authorList>
            <person name="Bustos P."/>
            <person name="Santamaria R.I."/>
            <person name="Perez-Carrascal O.M."/>
            <person name="Juarez S."/>
            <person name="Lozano L."/>
            <person name="Martinez-Flores I."/>
            <person name="Martinez-Romero E."/>
            <person name="Cevallos M."/>
            <person name="Romero D."/>
            <person name="Davila G."/>
            <person name="Gonzalez V."/>
        </authorList>
    </citation>
    <scope>NUCLEOTIDE SEQUENCE [LARGE SCALE GENOMIC DNA]</scope>
    <source>
        <strain evidence="1 2">8C-3</strain>
    </source>
</reference>
<evidence type="ECO:0000313" key="1">
    <source>
        <dbReference type="EMBL" id="APO74231.1"/>
    </source>
</evidence>
<dbReference type="EMBL" id="CP017241">
    <property type="protein sequence ID" value="APO74231.1"/>
    <property type="molecule type" value="Genomic_DNA"/>
</dbReference>
<sequence>MRKPCQRSGASSEMTAQSFISKLSERESCPACGSSRSEFITVPNGGYVLHQAVLEFECDATFRASSDGISLIYPCPARSVLAADLMTIEVQGRMK</sequence>
<dbReference type="Proteomes" id="UP000185109">
    <property type="component" value="Chromosome"/>
</dbReference>
<gene>
    <name evidence="1" type="ORF">AM571_CH01395</name>
</gene>
<name>A0A1L5P2A1_RHIET</name>